<dbReference type="PROSITE" id="PS50989">
    <property type="entry name" value="COA_CT_CTER"/>
    <property type="match status" value="1"/>
</dbReference>
<organism evidence="3 4">
    <name type="scientific">Desulfoscipio geothermicus DSM 3669</name>
    <dbReference type="NCBI Taxonomy" id="1121426"/>
    <lineage>
        <taxon>Bacteria</taxon>
        <taxon>Bacillati</taxon>
        <taxon>Bacillota</taxon>
        <taxon>Clostridia</taxon>
        <taxon>Eubacteriales</taxon>
        <taxon>Desulfallaceae</taxon>
        <taxon>Desulfoscipio</taxon>
    </lineage>
</organism>
<dbReference type="Gene3D" id="3.90.226.10">
    <property type="entry name" value="2-enoyl-CoA Hydratase, Chain A, domain 1"/>
    <property type="match status" value="2"/>
</dbReference>
<dbReference type="PANTHER" id="PTHR43842">
    <property type="entry name" value="PROPIONYL-COA CARBOXYLASE BETA CHAIN"/>
    <property type="match status" value="1"/>
</dbReference>
<reference evidence="4" key="1">
    <citation type="submission" date="2016-10" db="EMBL/GenBank/DDBJ databases">
        <authorList>
            <person name="Varghese N."/>
            <person name="Submissions S."/>
        </authorList>
    </citation>
    <scope>NUCLEOTIDE SEQUENCE [LARGE SCALE GENOMIC DNA]</scope>
    <source>
        <strain evidence="4">DSM 3669</strain>
    </source>
</reference>
<name>A0A1I6CQ97_9FIRM</name>
<keyword evidence="4" id="KW-1185">Reference proteome</keyword>
<accession>A0A1I6CQ97</accession>
<dbReference type="GO" id="GO:0004658">
    <property type="term" value="F:propionyl-CoA carboxylase activity"/>
    <property type="evidence" value="ECO:0007669"/>
    <property type="project" value="TreeGrafter"/>
</dbReference>
<dbReference type="Proteomes" id="UP000199584">
    <property type="component" value="Unassembled WGS sequence"/>
</dbReference>
<gene>
    <name evidence="3" type="ORF">SAMN05660706_101177</name>
</gene>
<dbReference type="InterPro" id="IPR034733">
    <property type="entry name" value="AcCoA_carboxyl_beta"/>
</dbReference>
<dbReference type="PROSITE" id="PS50980">
    <property type="entry name" value="COA_CT_NTER"/>
    <property type="match status" value="1"/>
</dbReference>
<keyword evidence="3" id="KW-0808">Transferase</keyword>
<dbReference type="InterPro" id="IPR011762">
    <property type="entry name" value="COA_CT_N"/>
</dbReference>
<dbReference type="EMBL" id="FOYM01000001">
    <property type="protein sequence ID" value="SFQ95340.1"/>
    <property type="molecule type" value="Genomic_DNA"/>
</dbReference>
<evidence type="ECO:0000259" key="1">
    <source>
        <dbReference type="PROSITE" id="PS50980"/>
    </source>
</evidence>
<dbReference type="InterPro" id="IPR029045">
    <property type="entry name" value="ClpP/crotonase-like_dom_sf"/>
</dbReference>
<dbReference type="AlphaFoldDB" id="A0A1I6CQ97"/>
<dbReference type="RefSeq" id="WP_092481572.1">
    <property type="nucleotide sequence ID" value="NZ_FOYM01000001.1"/>
</dbReference>
<dbReference type="FunFam" id="3.90.226.10:FF:000017">
    <property type="entry name" value="Propionyl-CoA carboxylase subunit beta 5"/>
    <property type="match status" value="1"/>
</dbReference>
<dbReference type="SUPFAM" id="SSF52096">
    <property type="entry name" value="ClpP/crotonase"/>
    <property type="match status" value="2"/>
</dbReference>
<proteinExistence type="predicted"/>
<protein>
    <submittedName>
        <fullName evidence="3">Acetyl-CoA carboxylase, carboxyltransferase component</fullName>
    </submittedName>
</protein>
<evidence type="ECO:0000313" key="3">
    <source>
        <dbReference type="EMBL" id="SFQ95340.1"/>
    </source>
</evidence>
<dbReference type="PANTHER" id="PTHR43842:SF2">
    <property type="entry name" value="PROPIONYL-COA CARBOXYLASE BETA CHAIN, MITOCHONDRIAL"/>
    <property type="match status" value="1"/>
</dbReference>
<dbReference type="Pfam" id="PF01039">
    <property type="entry name" value="Carboxyl_trans"/>
    <property type="match status" value="1"/>
</dbReference>
<dbReference type="OrthoDB" id="9772975at2"/>
<dbReference type="STRING" id="39060.SAMN05660706_101177"/>
<feature type="domain" description="CoA carboxyltransferase N-terminal" evidence="1">
    <location>
        <begin position="1"/>
        <end position="253"/>
    </location>
</feature>
<feature type="domain" description="CoA carboxyltransferase C-terminal" evidence="2">
    <location>
        <begin position="259"/>
        <end position="491"/>
    </location>
</feature>
<dbReference type="InterPro" id="IPR011763">
    <property type="entry name" value="COA_CT_C"/>
</dbReference>
<dbReference type="GO" id="GO:0016740">
    <property type="term" value="F:transferase activity"/>
    <property type="evidence" value="ECO:0007669"/>
    <property type="project" value="UniProtKB-KW"/>
</dbReference>
<evidence type="ECO:0000313" key="4">
    <source>
        <dbReference type="Proteomes" id="UP000199584"/>
    </source>
</evidence>
<evidence type="ECO:0000259" key="2">
    <source>
        <dbReference type="PROSITE" id="PS50989"/>
    </source>
</evidence>
<dbReference type="InterPro" id="IPR051047">
    <property type="entry name" value="AccD/PCCB"/>
</dbReference>
<sequence length="509" mass="55867">MLEEALKKFEEMKELATLSRPGKQLGARKMSAREMCQKLMDPGTFVEVNMLVKHRCTDFGMENKGALGDGVITGYGNVMGRTVFVYAQDYSVLGGSLGLAQAKKIWNIMDMAARAGAPIVGLCDSAGARIQEGTDALAGYGGIFLRNTRYSGVVPQITAIMGICAGGAVYSPAITDFIYVVKDACMFITGPAVVKEVMGQEVTMEQLGGAEVQSKISGNAHFLVDSPEECLKQIRKLLTYIPQNNREKPAPIDSREVLYPDQDIADLVPDDSREPLNVYKVIKAIVDNGEFYEVQQHYAPNIVMGFAHMAGQSIGILANQPQFLAGVLDCNSSDKAARFVRFCDAFNIPLVTFVDVPGYLPGTQEEHKGIIRHGAKLLYAYSEATVPKITIIMRKAYGGAYIGMCSKHLGADLILSWPTAEIAVMGPEGAVNVIFKKDIASSSNPEETRQRLIKEYRDKFANPYDACFKHHVDDVIEPNETRSRIISALGILRDKKENVIWRKHGNIPL</sequence>